<feature type="domain" description="N-acetyltransferase" evidence="1">
    <location>
        <begin position="16"/>
        <end position="167"/>
    </location>
</feature>
<proteinExistence type="predicted"/>
<dbReference type="InterPro" id="IPR016181">
    <property type="entry name" value="Acyl_CoA_acyltransferase"/>
</dbReference>
<evidence type="ECO:0000313" key="2">
    <source>
        <dbReference type="EMBL" id="GAA0817893.1"/>
    </source>
</evidence>
<dbReference type="SUPFAM" id="SSF55729">
    <property type="entry name" value="Acyl-CoA N-acyltransferases (Nat)"/>
    <property type="match status" value="1"/>
</dbReference>
<evidence type="ECO:0000313" key="3">
    <source>
        <dbReference type="Proteomes" id="UP001500021"/>
    </source>
</evidence>
<dbReference type="PANTHER" id="PTHR39173">
    <property type="entry name" value="ACETYLTRANSFERASE"/>
    <property type="match status" value="1"/>
</dbReference>
<dbReference type="CDD" id="cd04301">
    <property type="entry name" value="NAT_SF"/>
    <property type="match status" value="1"/>
</dbReference>
<evidence type="ECO:0000259" key="1">
    <source>
        <dbReference type="PROSITE" id="PS51186"/>
    </source>
</evidence>
<dbReference type="Gene3D" id="3.40.630.30">
    <property type="match status" value="1"/>
</dbReference>
<protein>
    <submittedName>
        <fullName evidence="2">GNAT family N-acetyltransferase</fullName>
    </submittedName>
</protein>
<dbReference type="RefSeq" id="WP_343817312.1">
    <property type="nucleotide sequence ID" value="NZ_BAAAFA010000006.1"/>
</dbReference>
<name>A0ABP3WGL1_9GAMM</name>
<organism evidence="2 3">
    <name type="scientific">Colwellia asteriadis</name>
    <dbReference type="NCBI Taxonomy" id="517723"/>
    <lineage>
        <taxon>Bacteria</taxon>
        <taxon>Pseudomonadati</taxon>
        <taxon>Pseudomonadota</taxon>
        <taxon>Gammaproteobacteria</taxon>
        <taxon>Alteromonadales</taxon>
        <taxon>Colwelliaceae</taxon>
        <taxon>Colwellia</taxon>
    </lineage>
</organism>
<gene>
    <name evidence="2" type="ORF">GCM10009111_19900</name>
</gene>
<dbReference type="PANTHER" id="PTHR39173:SF1">
    <property type="entry name" value="ACETYLTRANSFERASE"/>
    <property type="match status" value="1"/>
</dbReference>
<dbReference type="PROSITE" id="PS51186">
    <property type="entry name" value="GNAT"/>
    <property type="match status" value="1"/>
</dbReference>
<dbReference type="Proteomes" id="UP001500021">
    <property type="component" value="Unassembled WGS sequence"/>
</dbReference>
<dbReference type="EMBL" id="BAAAFA010000006">
    <property type="protein sequence ID" value="GAA0817893.1"/>
    <property type="molecule type" value="Genomic_DNA"/>
</dbReference>
<reference evidence="3" key="1">
    <citation type="journal article" date="2019" name="Int. J. Syst. Evol. Microbiol.">
        <title>The Global Catalogue of Microorganisms (GCM) 10K type strain sequencing project: providing services to taxonomists for standard genome sequencing and annotation.</title>
        <authorList>
            <consortium name="The Broad Institute Genomics Platform"/>
            <consortium name="The Broad Institute Genome Sequencing Center for Infectious Disease"/>
            <person name="Wu L."/>
            <person name="Ma J."/>
        </authorList>
    </citation>
    <scope>NUCLEOTIDE SEQUENCE [LARGE SCALE GENOMIC DNA]</scope>
    <source>
        <strain evidence="3">JCM 15608</strain>
    </source>
</reference>
<dbReference type="Pfam" id="PF00583">
    <property type="entry name" value="Acetyltransf_1"/>
    <property type="match status" value="1"/>
</dbReference>
<accession>A0ABP3WGL1</accession>
<comment type="caution">
    <text evidence="2">The sequence shown here is derived from an EMBL/GenBank/DDBJ whole genome shotgun (WGS) entry which is preliminary data.</text>
</comment>
<dbReference type="InterPro" id="IPR000182">
    <property type="entry name" value="GNAT_dom"/>
</dbReference>
<sequence>MKLIIPNQQYQKSYNDYIRELGDEERYPFPLDFDHRDFPALLEKNNNFAQGKNIPEHMVPSTTLWLVDSNELVGVTNLRHYLNQQIAHCGGHIGLGIRPSYRGKGLGHLLMKLSIEQLFARGVGTIHIHCYKNNSASARTILSNNGILDSEITEGGQIIQRYLVQTI</sequence>
<keyword evidence="3" id="KW-1185">Reference proteome</keyword>